<protein>
    <recommendedName>
        <fullName evidence="3">PRC-barrel domain-containing protein</fullName>
    </recommendedName>
</protein>
<gene>
    <name evidence="1" type="ORF">GCM10009838_57280</name>
</gene>
<evidence type="ECO:0000313" key="1">
    <source>
        <dbReference type="EMBL" id="GAA1987104.1"/>
    </source>
</evidence>
<proteinExistence type="predicted"/>
<dbReference type="Proteomes" id="UP001499854">
    <property type="component" value="Unassembled WGS sequence"/>
</dbReference>
<evidence type="ECO:0000313" key="2">
    <source>
        <dbReference type="Proteomes" id="UP001499854"/>
    </source>
</evidence>
<evidence type="ECO:0008006" key="3">
    <source>
        <dbReference type="Google" id="ProtNLM"/>
    </source>
</evidence>
<keyword evidence="2" id="KW-1185">Reference proteome</keyword>
<reference evidence="1 2" key="1">
    <citation type="journal article" date="2019" name="Int. J. Syst. Evol. Microbiol.">
        <title>The Global Catalogue of Microorganisms (GCM) 10K type strain sequencing project: providing services to taxonomists for standard genome sequencing and annotation.</title>
        <authorList>
            <consortium name="The Broad Institute Genomics Platform"/>
            <consortium name="The Broad Institute Genome Sequencing Center for Infectious Disease"/>
            <person name="Wu L."/>
            <person name="Ma J."/>
        </authorList>
    </citation>
    <scope>NUCLEOTIDE SEQUENCE [LARGE SCALE GENOMIC DNA]</scope>
    <source>
        <strain evidence="1 2">JCM 16013</strain>
    </source>
</reference>
<name>A0ABN2SI63_9ACTN</name>
<organism evidence="1 2">
    <name type="scientific">Catenulispora subtropica</name>
    <dbReference type="NCBI Taxonomy" id="450798"/>
    <lineage>
        <taxon>Bacteria</taxon>
        <taxon>Bacillati</taxon>
        <taxon>Actinomycetota</taxon>
        <taxon>Actinomycetes</taxon>
        <taxon>Catenulisporales</taxon>
        <taxon>Catenulisporaceae</taxon>
        <taxon>Catenulispora</taxon>
    </lineage>
</organism>
<sequence length="83" mass="8834">MRERIEIAIGSAVQGDEGFVGEVERIDLDPSGGFAAQVAVRPRHEGGATRLVPAALLEQGPDGLRLARTLQEFEELPADGPAR</sequence>
<accession>A0ABN2SI63</accession>
<dbReference type="EMBL" id="BAAAQM010000038">
    <property type="protein sequence ID" value="GAA1987104.1"/>
    <property type="molecule type" value="Genomic_DNA"/>
</dbReference>
<comment type="caution">
    <text evidence="1">The sequence shown here is derived from an EMBL/GenBank/DDBJ whole genome shotgun (WGS) entry which is preliminary data.</text>
</comment>
<dbReference type="RefSeq" id="WP_344660241.1">
    <property type="nucleotide sequence ID" value="NZ_BAAAQM010000038.1"/>
</dbReference>